<dbReference type="Proteomes" id="UP000319204">
    <property type="component" value="Unassembled WGS sequence"/>
</dbReference>
<gene>
    <name evidence="2" type="ORF">FOT42_005220</name>
</gene>
<proteinExistence type="predicted"/>
<keyword evidence="1" id="KW-0732">Signal</keyword>
<accession>A0A5N5IWX2</accession>
<reference evidence="2" key="1">
    <citation type="submission" date="2019-10" db="EMBL/GenBank/DDBJ databases">
        <title>Muricauda hadale sp. nov., a piezophilic bacterium isolated from hadopelagic water of the Mariana Trench.</title>
        <authorList>
            <person name="Wei Y."/>
        </authorList>
    </citation>
    <scope>NUCLEOTIDE SEQUENCE [LARGE SCALE GENOMIC DNA]</scope>
    <source>
        <strain evidence="2">MT-229</strain>
    </source>
</reference>
<dbReference type="AlphaFoldDB" id="A0A5N5IWX2"/>
<evidence type="ECO:0008006" key="4">
    <source>
        <dbReference type="Google" id="ProtNLM"/>
    </source>
</evidence>
<dbReference type="RefSeq" id="WP_151889524.1">
    <property type="nucleotide sequence ID" value="NZ_VNIK02000002.1"/>
</dbReference>
<dbReference type="EMBL" id="VNIK02000002">
    <property type="protein sequence ID" value="KAB5490833.1"/>
    <property type="molecule type" value="Genomic_DNA"/>
</dbReference>
<protein>
    <recommendedName>
        <fullName evidence="4">DUF3299 domain-containing protein</fullName>
    </recommendedName>
</protein>
<organism evidence="2 3">
    <name type="scientific">Flagellimonas hadalis</name>
    <dbReference type="NCBI Taxonomy" id="2597517"/>
    <lineage>
        <taxon>Bacteria</taxon>
        <taxon>Pseudomonadati</taxon>
        <taxon>Bacteroidota</taxon>
        <taxon>Flavobacteriia</taxon>
        <taxon>Flavobacteriales</taxon>
        <taxon>Flavobacteriaceae</taxon>
        <taxon>Flagellimonas</taxon>
    </lineage>
</organism>
<feature type="signal peptide" evidence="1">
    <location>
        <begin position="1"/>
        <end position="19"/>
    </location>
</feature>
<feature type="chain" id="PRO_5024343931" description="DUF3299 domain-containing protein" evidence="1">
    <location>
        <begin position="20"/>
        <end position="145"/>
    </location>
</feature>
<keyword evidence="3" id="KW-1185">Reference proteome</keyword>
<sequence>MKNKILVAFFFLSSAACFSQTEITWWDLSRINYTEKYFPSYGEYFLYPEFSERMKSLEGKKVSITGFFLDIDPSGKLFILSKNPMASCFFCGMGGPETAMEIQFKSKPGFKTDDILHVTGILKLNADDVQHFNYILTDCVAQKMK</sequence>
<evidence type="ECO:0000256" key="1">
    <source>
        <dbReference type="SAM" id="SignalP"/>
    </source>
</evidence>
<evidence type="ECO:0000313" key="2">
    <source>
        <dbReference type="EMBL" id="KAB5490833.1"/>
    </source>
</evidence>
<dbReference type="OrthoDB" id="1348500at2"/>
<name>A0A5N5IWX2_9FLAO</name>
<comment type="caution">
    <text evidence="2">The sequence shown here is derived from an EMBL/GenBank/DDBJ whole genome shotgun (WGS) entry which is preliminary data.</text>
</comment>
<dbReference type="PROSITE" id="PS51257">
    <property type="entry name" value="PROKAR_LIPOPROTEIN"/>
    <property type="match status" value="1"/>
</dbReference>
<evidence type="ECO:0000313" key="3">
    <source>
        <dbReference type="Proteomes" id="UP000319204"/>
    </source>
</evidence>